<sequence length="151" mass="16288">MANDISIAQAQTILGYQFNNVAYLREALHAAGSGFIKDGQQILHEGNKRLAVLGNAVIQLILQQDWYGSGRSRESGNQNLSRIAASQFLADVARQSGIDLCIVPNPSQHGQPASPVLLTSTISAAIGAIWLDSANNLPVTRRVMINLRILQ</sequence>
<evidence type="ECO:0000313" key="2">
    <source>
        <dbReference type="Proteomes" id="UP001172680"/>
    </source>
</evidence>
<dbReference type="EMBL" id="JAPDRP010000011">
    <property type="protein sequence ID" value="KAJ9643484.1"/>
    <property type="molecule type" value="Genomic_DNA"/>
</dbReference>
<name>A0ACC2Z716_9PEZI</name>
<keyword evidence="2" id="KW-1185">Reference proteome</keyword>
<reference evidence="1" key="1">
    <citation type="submission" date="2022-10" db="EMBL/GenBank/DDBJ databases">
        <title>Culturing micro-colonial fungi from biological soil crusts in the Mojave desert and describing Neophaeococcomyces mojavensis, and introducing the new genera and species Taxawa tesnikishii.</title>
        <authorList>
            <person name="Kurbessoian T."/>
            <person name="Stajich J.E."/>
        </authorList>
    </citation>
    <scope>NUCLEOTIDE SEQUENCE</scope>
    <source>
        <strain evidence="1">JES_115</strain>
    </source>
</reference>
<accession>A0ACC2Z716</accession>
<proteinExistence type="predicted"/>
<protein>
    <submittedName>
        <fullName evidence="1">Uncharacterized protein</fullName>
    </submittedName>
</protein>
<organism evidence="1 2">
    <name type="scientific">Coniosporium tulheliwenetii</name>
    <dbReference type="NCBI Taxonomy" id="3383036"/>
    <lineage>
        <taxon>Eukaryota</taxon>
        <taxon>Fungi</taxon>
        <taxon>Dikarya</taxon>
        <taxon>Ascomycota</taxon>
        <taxon>Pezizomycotina</taxon>
        <taxon>Dothideomycetes</taxon>
        <taxon>Dothideomycetes incertae sedis</taxon>
        <taxon>Coniosporium</taxon>
    </lineage>
</organism>
<dbReference type="Proteomes" id="UP001172680">
    <property type="component" value="Unassembled WGS sequence"/>
</dbReference>
<gene>
    <name evidence="1" type="ORF">H2199_004163</name>
</gene>
<evidence type="ECO:0000313" key="1">
    <source>
        <dbReference type="EMBL" id="KAJ9643484.1"/>
    </source>
</evidence>
<comment type="caution">
    <text evidence="1">The sequence shown here is derived from an EMBL/GenBank/DDBJ whole genome shotgun (WGS) entry which is preliminary data.</text>
</comment>